<dbReference type="Gene3D" id="3.30.540.10">
    <property type="entry name" value="Fructose-1,6-Bisphosphatase, subunit A, domain 1"/>
    <property type="match status" value="1"/>
</dbReference>
<dbReference type="AlphaFoldDB" id="A0A9P4R7D8"/>
<dbReference type="OrthoDB" id="411145at2759"/>
<evidence type="ECO:0000256" key="5">
    <source>
        <dbReference type="ARBA" id="ARBA00022842"/>
    </source>
</evidence>
<protein>
    <submittedName>
        <fullName evidence="7">Carbohydrate phosphatase</fullName>
    </submittedName>
</protein>
<dbReference type="GO" id="GO:0046872">
    <property type="term" value="F:metal ion binding"/>
    <property type="evidence" value="ECO:0007669"/>
    <property type="project" value="UniProtKB-KW"/>
</dbReference>
<evidence type="ECO:0000313" key="8">
    <source>
        <dbReference type="Proteomes" id="UP000799444"/>
    </source>
</evidence>
<feature type="binding site" evidence="6">
    <location>
        <position position="141"/>
    </location>
    <ligand>
        <name>Mg(2+)</name>
        <dbReference type="ChEBI" id="CHEBI:18420"/>
        <label>1</label>
        <note>catalytic</note>
    </ligand>
</feature>
<dbReference type="InterPro" id="IPR000760">
    <property type="entry name" value="Inositol_monophosphatase-like"/>
</dbReference>
<organism evidence="7 8">
    <name type="scientific">Polyplosphaeria fusca</name>
    <dbReference type="NCBI Taxonomy" id="682080"/>
    <lineage>
        <taxon>Eukaryota</taxon>
        <taxon>Fungi</taxon>
        <taxon>Dikarya</taxon>
        <taxon>Ascomycota</taxon>
        <taxon>Pezizomycotina</taxon>
        <taxon>Dothideomycetes</taxon>
        <taxon>Pleosporomycetidae</taxon>
        <taxon>Pleosporales</taxon>
        <taxon>Tetraplosphaeriaceae</taxon>
        <taxon>Polyplosphaeria</taxon>
    </lineage>
</organism>
<keyword evidence="4" id="KW-0378">Hydrolase</keyword>
<reference evidence="7" key="1">
    <citation type="journal article" date="2020" name="Stud. Mycol.">
        <title>101 Dothideomycetes genomes: a test case for predicting lifestyles and emergence of pathogens.</title>
        <authorList>
            <person name="Haridas S."/>
            <person name="Albert R."/>
            <person name="Binder M."/>
            <person name="Bloem J."/>
            <person name="Labutti K."/>
            <person name="Salamov A."/>
            <person name="Andreopoulos B."/>
            <person name="Baker S."/>
            <person name="Barry K."/>
            <person name="Bills G."/>
            <person name="Bluhm B."/>
            <person name="Cannon C."/>
            <person name="Castanera R."/>
            <person name="Culley D."/>
            <person name="Daum C."/>
            <person name="Ezra D."/>
            <person name="Gonzalez J."/>
            <person name="Henrissat B."/>
            <person name="Kuo A."/>
            <person name="Liang C."/>
            <person name="Lipzen A."/>
            <person name="Lutzoni F."/>
            <person name="Magnuson J."/>
            <person name="Mondo S."/>
            <person name="Nolan M."/>
            <person name="Ohm R."/>
            <person name="Pangilinan J."/>
            <person name="Park H.-J."/>
            <person name="Ramirez L."/>
            <person name="Alfaro M."/>
            <person name="Sun H."/>
            <person name="Tritt A."/>
            <person name="Yoshinaga Y."/>
            <person name="Zwiers L.-H."/>
            <person name="Turgeon B."/>
            <person name="Goodwin S."/>
            <person name="Spatafora J."/>
            <person name="Crous P."/>
            <person name="Grigoriev I."/>
        </authorList>
    </citation>
    <scope>NUCLEOTIDE SEQUENCE</scope>
    <source>
        <strain evidence="7">CBS 125425</strain>
    </source>
</reference>
<feature type="binding site" evidence="6">
    <location>
        <position position="74"/>
    </location>
    <ligand>
        <name>Mg(2+)</name>
        <dbReference type="ChEBI" id="CHEBI:18420"/>
        <label>1</label>
        <note>catalytic</note>
    </ligand>
</feature>
<evidence type="ECO:0000256" key="2">
    <source>
        <dbReference type="ARBA" id="ARBA00009759"/>
    </source>
</evidence>
<keyword evidence="8" id="KW-1185">Reference proteome</keyword>
<accession>A0A9P4R7D8</accession>
<feature type="binding site" evidence="6">
    <location>
        <position position="312"/>
    </location>
    <ligand>
        <name>Mg(2+)</name>
        <dbReference type="ChEBI" id="CHEBI:18420"/>
        <label>1</label>
        <note>catalytic</note>
    </ligand>
</feature>
<dbReference type="PANTHER" id="PTHR43200:SF2">
    <property type="entry name" value="3'(2'),5'-BISPHOSPHATE NUCLEOTIDASE"/>
    <property type="match status" value="1"/>
</dbReference>
<name>A0A9P4R7D8_9PLEO</name>
<dbReference type="SUPFAM" id="SSF56655">
    <property type="entry name" value="Carbohydrate phosphatase"/>
    <property type="match status" value="1"/>
</dbReference>
<comment type="cofactor">
    <cofactor evidence="1 6">
        <name>Mg(2+)</name>
        <dbReference type="ChEBI" id="CHEBI:18420"/>
    </cofactor>
</comment>
<comment type="caution">
    <text evidence="7">The sequence shown here is derived from an EMBL/GenBank/DDBJ whole genome shotgun (WGS) entry which is preliminary data.</text>
</comment>
<dbReference type="GO" id="GO:0000103">
    <property type="term" value="P:sulfate assimilation"/>
    <property type="evidence" value="ECO:0007669"/>
    <property type="project" value="TreeGrafter"/>
</dbReference>
<dbReference type="CDD" id="cd01517">
    <property type="entry name" value="PAP_phosphatase"/>
    <property type="match status" value="1"/>
</dbReference>
<dbReference type="EMBL" id="ML996099">
    <property type="protein sequence ID" value="KAF2740613.1"/>
    <property type="molecule type" value="Genomic_DNA"/>
</dbReference>
<dbReference type="GO" id="GO:0008441">
    <property type="term" value="F:3'(2'),5'-bisphosphate nucleotidase activity"/>
    <property type="evidence" value="ECO:0007669"/>
    <property type="project" value="TreeGrafter"/>
</dbReference>
<comment type="similarity">
    <text evidence="2">Belongs to the inositol monophosphatase superfamily.</text>
</comment>
<keyword evidence="5 6" id="KW-0460">Magnesium</keyword>
<dbReference type="Pfam" id="PF00459">
    <property type="entry name" value="Inositol_P"/>
    <property type="match status" value="1"/>
</dbReference>
<dbReference type="Gene3D" id="3.40.190.80">
    <property type="match status" value="1"/>
</dbReference>
<gene>
    <name evidence="7" type="ORF">EJ04DRAFT_161576</name>
</gene>
<dbReference type="InterPro" id="IPR051090">
    <property type="entry name" value="Inositol_monoP_superfamily"/>
</dbReference>
<dbReference type="PANTHER" id="PTHR43200">
    <property type="entry name" value="PHOSPHATASE"/>
    <property type="match status" value="1"/>
</dbReference>
<evidence type="ECO:0000313" key="7">
    <source>
        <dbReference type="EMBL" id="KAF2740613.1"/>
    </source>
</evidence>
<evidence type="ECO:0000256" key="6">
    <source>
        <dbReference type="PIRSR" id="PIRSR600760-2"/>
    </source>
</evidence>
<keyword evidence="3 6" id="KW-0479">Metal-binding</keyword>
<dbReference type="Proteomes" id="UP000799444">
    <property type="component" value="Unassembled WGS sequence"/>
</dbReference>
<proteinExistence type="inferred from homology"/>
<evidence type="ECO:0000256" key="1">
    <source>
        <dbReference type="ARBA" id="ARBA00001946"/>
    </source>
</evidence>
<evidence type="ECO:0000256" key="3">
    <source>
        <dbReference type="ARBA" id="ARBA00022723"/>
    </source>
</evidence>
<feature type="binding site" evidence="6">
    <location>
        <position position="144"/>
    </location>
    <ligand>
        <name>Mg(2+)</name>
        <dbReference type="ChEBI" id="CHEBI:18420"/>
        <label>1</label>
        <note>catalytic</note>
    </ligand>
</feature>
<evidence type="ECO:0000256" key="4">
    <source>
        <dbReference type="ARBA" id="ARBA00022801"/>
    </source>
</evidence>
<sequence>MPPSLPYTTELALALRAVHGASLLTKSVLRSLNHSVSAETKADSSPVTIADFAAQALLISALHAVFPSDAFLGEESAAQLRADDALAARVWELVQRAAAAQAHDGQDADLALPQSKQQMLDAIDLGATTASARTGRVWVLDPVDGTATFMEGQQYAVCLCLVVDGTQRVAAIGCPNLSVDMSDSDSGSSPRITEDGVDSEGFGVLVSAVVGQGTHMRTMHASSLGPARPVRHDAAERPDGADLAALHFVESTLGKTSLSQDEHRAVAHRLGAQWPGTVLWSQQMKYVALTLGACDVLLRVPKTRERYTYLWDHAGGHLLFTEAGGKVRDFEGGEIDFGQGRRIEGERNFGMVATWPWCFDAVSEAVRGVLADRPR</sequence>